<dbReference type="KEGG" id="cza:CYCME_1331"/>
<dbReference type="EMBL" id="CP005996">
    <property type="protein sequence ID" value="AGS39660.1"/>
    <property type="molecule type" value="Genomic_DNA"/>
</dbReference>
<evidence type="ECO:0000313" key="3">
    <source>
        <dbReference type="Proteomes" id="UP000015380"/>
    </source>
</evidence>
<dbReference type="PATRIC" id="fig|1198232.3.peg.1326"/>
<reference evidence="3" key="2">
    <citation type="journal article" date="2016" name="Environ. Microbiol. Rep.">
        <title>Analysis of defence systems and a conjugative IncP-1 plasmid in the marine polyaromatic hydrocarbons-degrading bacterium Cycloclasticus sp. 78-ME.</title>
        <authorList>
            <person name="Yakimov M.M."/>
            <person name="Crisafi F."/>
            <person name="Messina E."/>
            <person name="Smedile F."/>
            <person name="Lopatina A."/>
            <person name="Denaro R."/>
            <person name="Pieper D.H."/>
            <person name="Golyshin P.N."/>
            <person name="Giuliano L."/>
        </authorList>
    </citation>
    <scope>NUCLEOTIDE SEQUENCE [LARGE SCALE GENOMIC DNA]</scope>
    <source>
        <strain evidence="3">78-ME</strain>
    </source>
</reference>
<organism evidence="2 3">
    <name type="scientific">Cycloclasticus zancles 78-ME</name>
    <dbReference type="NCBI Taxonomy" id="1198232"/>
    <lineage>
        <taxon>Bacteria</taxon>
        <taxon>Pseudomonadati</taxon>
        <taxon>Pseudomonadota</taxon>
        <taxon>Gammaproteobacteria</taxon>
        <taxon>Thiotrichales</taxon>
        <taxon>Piscirickettsiaceae</taxon>
        <taxon>Cycloclasticus</taxon>
    </lineage>
</organism>
<feature type="transmembrane region" description="Helical" evidence="1">
    <location>
        <begin position="227"/>
        <end position="247"/>
    </location>
</feature>
<feature type="transmembrane region" description="Helical" evidence="1">
    <location>
        <begin position="123"/>
        <end position="143"/>
    </location>
</feature>
<gene>
    <name evidence="2" type="ORF">CYCME_1331</name>
</gene>
<evidence type="ECO:0008006" key="4">
    <source>
        <dbReference type="Google" id="ProtNLM"/>
    </source>
</evidence>
<reference evidence="2 3" key="1">
    <citation type="submission" date="2013-05" db="EMBL/GenBank/DDBJ databases">
        <title>Between feast and famine: a lifestyle of most important marine PAH-degrading bacterium Cycloclasticus sp. 7ME.</title>
        <authorList>
            <person name="Yakimov M.M."/>
            <person name="Messina E."/>
            <person name="Genovese M."/>
            <person name="Denaro R."/>
            <person name="Crisafi F."/>
            <person name="Russo D."/>
            <person name="Cappello S."/>
            <person name="Santisi S."/>
            <person name="Smedile F."/>
            <person name="Golyshina O.V."/>
            <person name="Tran H."/>
            <person name="Pieper D.H."/>
            <person name="Golyshin P.N."/>
            <person name="Giuliano L."/>
        </authorList>
    </citation>
    <scope>NUCLEOTIDE SEQUENCE [LARGE SCALE GENOMIC DNA]</scope>
    <source>
        <strain evidence="2 3">78-ME</strain>
    </source>
</reference>
<keyword evidence="3" id="KW-1185">Reference proteome</keyword>
<protein>
    <recommendedName>
        <fullName evidence="4">HupE/UreJ family protein</fullName>
    </recommendedName>
</protein>
<name>S5TWX3_9GAMM</name>
<accession>S5TWX3</accession>
<evidence type="ECO:0000313" key="2">
    <source>
        <dbReference type="EMBL" id="AGS39660.1"/>
    </source>
</evidence>
<keyword evidence="1" id="KW-0472">Membrane</keyword>
<dbReference type="eggNOG" id="COG2370">
    <property type="taxonomic scope" value="Bacteria"/>
</dbReference>
<dbReference type="InterPro" id="IPR032809">
    <property type="entry name" value="Put_HupE_UreJ"/>
</dbReference>
<proteinExistence type="predicted"/>
<feature type="transmembrane region" description="Helical" evidence="1">
    <location>
        <begin position="66"/>
        <end position="90"/>
    </location>
</feature>
<sequence>MKYSKVNHIDTIKAAFKGSNENYFKGNHIFLVVSIFLLMSLSNFANAHGMSEAEKLSIIEGGNLRYMWLGATHMLSGYDHLAFVFGIIFFLTSFRDIAKYVTAFTVGHSVTLIYATFNGIQLNYFLIDAVIALSVCYIAFANIDGFRKYLNINTPNMLVMIVVLGLIHGFGLSTRLQELPLSEDELLLNIISFNVGIELGQISALLVMLLLIAAWRNSDFFKTFSKITNYGLIMAGGLLFLMQMHGYEHAVNADELNVSEVSTPKLSTVSEMSDSATATVGDKWRDTINIVIPARDGKEYKLMVNKDDAFTFKWETSGELLFFDFHGELAGDTSGAFQSFEVGTKSESSGSLTAIFTGTHGWYWKNNTSSPVAITLKVKGDYIAANNSGK</sequence>
<dbReference type="AlphaFoldDB" id="S5TWX3"/>
<keyword evidence="1" id="KW-1133">Transmembrane helix</keyword>
<dbReference type="Pfam" id="PF13795">
    <property type="entry name" value="HupE_UreJ_2"/>
    <property type="match status" value="1"/>
</dbReference>
<feature type="transmembrane region" description="Helical" evidence="1">
    <location>
        <begin position="97"/>
        <end position="117"/>
    </location>
</feature>
<dbReference type="HOGENOM" id="CLU_707368_0_0_6"/>
<keyword evidence="1" id="KW-0812">Transmembrane</keyword>
<evidence type="ECO:0000256" key="1">
    <source>
        <dbReference type="SAM" id="Phobius"/>
    </source>
</evidence>
<feature type="transmembrane region" description="Helical" evidence="1">
    <location>
        <begin position="155"/>
        <end position="174"/>
    </location>
</feature>
<feature type="transmembrane region" description="Helical" evidence="1">
    <location>
        <begin position="29"/>
        <end position="46"/>
    </location>
</feature>
<feature type="transmembrane region" description="Helical" evidence="1">
    <location>
        <begin position="186"/>
        <end position="215"/>
    </location>
</feature>
<dbReference type="RefSeq" id="WP_020932508.1">
    <property type="nucleotide sequence ID" value="NC_021917.1"/>
</dbReference>
<dbReference type="Proteomes" id="UP000015380">
    <property type="component" value="Chromosome"/>
</dbReference>